<gene>
    <name evidence="10" type="ORF">SAMN05216561_10947</name>
</gene>
<evidence type="ECO:0000313" key="11">
    <source>
        <dbReference type="Proteomes" id="UP000198649"/>
    </source>
</evidence>
<keyword evidence="11" id="KW-1185">Reference proteome</keyword>
<dbReference type="Gene3D" id="1.10.3720.10">
    <property type="entry name" value="MetI-like"/>
    <property type="match status" value="1"/>
</dbReference>
<comment type="subcellular location">
    <subcellularLocation>
        <location evidence="1">Cell inner membrane</location>
        <topology evidence="1">Multi-pass membrane protein</topology>
    </subcellularLocation>
    <subcellularLocation>
        <location evidence="8">Cell membrane</location>
        <topology evidence="8">Multi-pass membrane protein</topology>
    </subcellularLocation>
</comment>
<dbReference type="SUPFAM" id="SSF161098">
    <property type="entry name" value="MetI-like"/>
    <property type="match status" value="1"/>
</dbReference>
<evidence type="ECO:0000256" key="5">
    <source>
        <dbReference type="ARBA" id="ARBA00022692"/>
    </source>
</evidence>
<accession>A0A1I3IK59</accession>
<evidence type="ECO:0000256" key="7">
    <source>
        <dbReference type="ARBA" id="ARBA00023136"/>
    </source>
</evidence>
<keyword evidence="6 8" id="KW-1133">Transmembrane helix</keyword>
<evidence type="ECO:0000256" key="3">
    <source>
        <dbReference type="ARBA" id="ARBA00022475"/>
    </source>
</evidence>
<dbReference type="AlphaFoldDB" id="A0A1I3IK59"/>
<proteinExistence type="inferred from homology"/>
<keyword evidence="7 8" id="KW-0472">Membrane</keyword>
<feature type="transmembrane region" description="Helical" evidence="8">
    <location>
        <begin position="64"/>
        <end position="83"/>
    </location>
</feature>
<organism evidence="10 11">
    <name type="scientific">Nocardioides psychrotolerans</name>
    <dbReference type="NCBI Taxonomy" id="1005945"/>
    <lineage>
        <taxon>Bacteria</taxon>
        <taxon>Bacillati</taxon>
        <taxon>Actinomycetota</taxon>
        <taxon>Actinomycetes</taxon>
        <taxon>Propionibacteriales</taxon>
        <taxon>Nocardioidaceae</taxon>
        <taxon>Nocardioides</taxon>
    </lineage>
</organism>
<feature type="transmembrane region" description="Helical" evidence="8">
    <location>
        <begin position="95"/>
        <end position="115"/>
    </location>
</feature>
<dbReference type="Pfam" id="PF00528">
    <property type="entry name" value="BPD_transp_1"/>
    <property type="match status" value="1"/>
</dbReference>
<keyword evidence="4" id="KW-0997">Cell inner membrane</keyword>
<dbReference type="InterPro" id="IPR035906">
    <property type="entry name" value="MetI-like_sf"/>
</dbReference>
<evidence type="ECO:0000256" key="2">
    <source>
        <dbReference type="ARBA" id="ARBA00022448"/>
    </source>
</evidence>
<dbReference type="PROSITE" id="PS50928">
    <property type="entry name" value="ABC_TM1"/>
    <property type="match status" value="1"/>
</dbReference>
<feature type="transmembrane region" description="Helical" evidence="8">
    <location>
        <begin position="188"/>
        <end position="209"/>
    </location>
</feature>
<protein>
    <submittedName>
        <fullName evidence="10">Putative spermidine/putrescine transport system permease protein</fullName>
    </submittedName>
</protein>
<evidence type="ECO:0000256" key="8">
    <source>
        <dbReference type="RuleBase" id="RU363032"/>
    </source>
</evidence>
<dbReference type="PANTHER" id="PTHR43357">
    <property type="entry name" value="INNER MEMBRANE ABC TRANSPORTER PERMEASE PROTEIN YDCV"/>
    <property type="match status" value="1"/>
</dbReference>
<feature type="domain" description="ABC transmembrane type-1" evidence="9">
    <location>
        <begin position="60"/>
        <end position="251"/>
    </location>
</feature>
<comment type="similarity">
    <text evidence="8">Belongs to the binding-protein-dependent transport system permease family.</text>
</comment>
<feature type="transmembrane region" description="Helical" evidence="8">
    <location>
        <begin position="229"/>
        <end position="250"/>
    </location>
</feature>
<dbReference type="PANTHER" id="PTHR43357:SF4">
    <property type="entry name" value="INNER MEMBRANE ABC TRANSPORTER PERMEASE PROTEIN YDCV"/>
    <property type="match status" value="1"/>
</dbReference>
<keyword evidence="5 8" id="KW-0812">Transmembrane</keyword>
<keyword evidence="3" id="KW-1003">Cell membrane</keyword>
<dbReference type="STRING" id="1005945.SAMN05216561_10947"/>
<evidence type="ECO:0000256" key="4">
    <source>
        <dbReference type="ARBA" id="ARBA00022519"/>
    </source>
</evidence>
<dbReference type="RefSeq" id="WP_218031191.1">
    <property type="nucleotide sequence ID" value="NZ_BKAF01000011.1"/>
</dbReference>
<dbReference type="Proteomes" id="UP000198649">
    <property type="component" value="Unassembled WGS sequence"/>
</dbReference>
<dbReference type="GO" id="GO:0005886">
    <property type="term" value="C:plasma membrane"/>
    <property type="evidence" value="ECO:0007669"/>
    <property type="project" value="UniProtKB-SubCell"/>
</dbReference>
<dbReference type="InterPro" id="IPR000515">
    <property type="entry name" value="MetI-like"/>
</dbReference>
<keyword evidence="2 8" id="KW-0813">Transport</keyword>
<dbReference type="EMBL" id="FOQG01000009">
    <property type="protein sequence ID" value="SFI48163.1"/>
    <property type="molecule type" value="Genomic_DNA"/>
</dbReference>
<name>A0A1I3IK59_9ACTN</name>
<evidence type="ECO:0000256" key="1">
    <source>
        <dbReference type="ARBA" id="ARBA00004429"/>
    </source>
</evidence>
<reference evidence="10 11" key="1">
    <citation type="submission" date="2016-10" db="EMBL/GenBank/DDBJ databases">
        <authorList>
            <person name="de Groot N.N."/>
        </authorList>
    </citation>
    <scope>NUCLEOTIDE SEQUENCE [LARGE SCALE GENOMIC DNA]</scope>
    <source>
        <strain evidence="10 11">CGMCC 1.11156</strain>
    </source>
</reference>
<evidence type="ECO:0000259" key="9">
    <source>
        <dbReference type="PROSITE" id="PS50928"/>
    </source>
</evidence>
<feature type="transmembrane region" description="Helical" evidence="8">
    <location>
        <begin position="121"/>
        <end position="146"/>
    </location>
</feature>
<sequence length="260" mass="28381">MIGAWVWRVSRWLLLLAFAAFFLLPLVALLDFSTTIPRTGERTGAAWQSLLEDPQMTQAIKTSLLLALFTVIGMVVLLVPTMIWVKLRVPRASRLVEFLCLLPLTIPALVVVVGIKNVYAWVTYLIGDSALTLTFIYVVLVLPYAYRSIDAALSSIDAGTLSEAARSLGAGWFTVITRVITPNIWPGVLGGAFISVALVLGEYTVSSLLNYETLPVVIVLLSKSDAPQSMAASLASILFAAALLVVLSFLDRRRRTTVRK</sequence>
<evidence type="ECO:0000256" key="6">
    <source>
        <dbReference type="ARBA" id="ARBA00022989"/>
    </source>
</evidence>
<evidence type="ECO:0000313" key="10">
    <source>
        <dbReference type="EMBL" id="SFI48163.1"/>
    </source>
</evidence>
<dbReference type="CDD" id="cd06261">
    <property type="entry name" value="TM_PBP2"/>
    <property type="match status" value="1"/>
</dbReference>
<dbReference type="GO" id="GO:0055085">
    <property type="term" value="P:transmembrane transport"/>
    <property type="evidence" value="ECO:0007669"/>
    <property type="project" value="InterPro"/>
</dbReference>